<comment type="caution">
    <text evidence="1">The sequence shown here is derived from an EMBL/GenBank/DDBJ whole genome shotgun (WGS) entry which is preliminary data.</text>
</comment>
<name>A0ABT6L971_9ACTN</name>
<organism evidence="1 2">
    <name type="scientific">Streptomyces pseudovenezuelae</name>
    <dbReference type="NCBI Taxonomy" id="67350"/>
    <lineage>
        <taxon>Bacteria</taxon>
        <taxon>Bacillati</taxon>
        <taxon>Actinomycetota</taxon>
        <taxon>Actinomycetes</taxon>
        <taxon>Kitasatosporales</taxon>
        <taxon>Streptomycetaceae</taxon>
        <taxon>Streptomyces</taxon>
        <taxon>Streptomyces aurantiacus group</taxon>
    </lineage>
</organism>
<evidence type="ECO:0000313" key="2">
    <source>
        <dbReference type="Proteomes" id="UP001160499"/>
    </source>
</evidence>
<gene>
    <name evidence="1" type="ORF">M2283_000150</name>
</gene>
<proteinExistence type="predicted"/>
<evidence type="ECO:0000313" key="1">
    <source>
        <dbReference type="EMBL" id="MDH6212871.1"/>
    </source>
</evidence>
<sequence length="129" mass="14637">MTWAVRIGLFVVPVMAYVITKRWALGLQRSDREKVLHGRETGVIKRMPNGEFVEVHEPLSQEQLHALVQHEQYKPIGPGAVDGAGDLNAVFRLAQHLRARLSDRLYGEGTQIAKPTAQEYKEITDKHRN</sequence>
<dbReference type="Proteomes" id="UP001160499">
    <property type="component" value="Unassembled WGS sequence"/>
</dbReference>
<dbReference type="EMBL" id="JARXVH010000001">
    <property type="protein sequence ID" value="MDH6212871.1"/>
    <property type="molecule type" value="Genomic_DNA"/>
</dbReference>
<keyword evidence="2" id="KW-1185">Reference proteome</keyword>
<accession>A0ABT6L971</accession>
<reference evidence="1 2" key="1">
    <citation type="submission" date="2023-04" db="EMBL/GenBank/DDBJ databases">
        <title>Forest soil microbial communities from Buena Vista Peninsula, Colon Province, Panama.</title>
        <authorList>
            <person name="Bouskill N."/>
        </authorList>
    </citation>
    <scope>NUCLEOTIDE SEQUENCE [LARGE SCALE GENOMIC DNA]</scope>
    <source>
        <strain evidence="1 2">GGS1</strain>
    </source>
</reference>
<protein>
    <submittedName>
        <fullName evidence="1">Uncharacterized protein</fullName>
    </submittedName>
</protein>